<dbReference type="InterPro" id="IPR012340">
    <property type="entry name" value="NA-bd_OB-fold"/>
</dbReference>
<dbReference type="GO" id="GO:0003743">
    <property type="term" value="F:translation initiation factor activity"/>
    <property type="evidence" value="ECO:0007669"/>
    <property type="project" value="InterPro"/>
</dbReference>
<protein>
    <submittedName>
        <fullName evidence="2">Uncharacterized protein</fullName>
    </submittedName>
</protein>
<sequence>MGRPKPPTTDISPGSLPEDHRLVQLGPPRGSNNFASTDSTGVERLVELGTKIRKLILATRGDFAIVRLFPRGPEDKEEKPGALAGEIVFVASTKDVKDWKRAGEWYVEVPLFPHRLTPLRPEGFGEPPAPPPAPEAESSEEDSGVEEGSDDEDEDDLPPNPNH</sequence>
<comment type="caution">
    <text evidence="2">The sequence shown here is derived from an EMBL/GenBank/DDBJ whole genome shotgun (WGS) entry which is preliminary data.</text>
</comment>
<dbReference type="AlphaFoldDB" id="A0AAD9FV42"/>
<feature type="region of interest" description="Disordered" evidence="1">
    <location>
        <begin position="1"/>
        <end position="37"/>
    </location>
</feature>
<gene>
    <name evidence="2" type="ORF">DB88DRAFT_482821</name>
</gene>
<keyword evidence="3" id="KW-1185">Reference proteome</keyword>
<evidence type="ECO:0000313" key="3">
    <source>
        <dbReference type="Proteomes" id="UP001182556"/>
    </source>
</evidence>
<accession>A0AAD9FV42</accession>
<proteinExistence type="predicted"/>
<dbReference type="EMBL" id="JAODAN010000002">
    <property type="protein sequence ID" value="KAK1926733.1"/>
    <property type="molecule type" value="Genomic_DNA"/>
</dbReference>
<feature type="region of interest" description="Disordered" evidence="1">
    <location>
        <begin position="116"/>
        <end position="163"/>
    </location>
</feature>
<evidence type="ECO:0000313" key="2">
    <source>
        <dbReference type="EMBL" id="KAK1926733.1"/>
    </source>
</evidence>
<evidence type="ECO:0000256" key="1">
    <source>
        <dbReference type="SAM" id="MobiDB-lite"/>
    </source>
</evidence>
<reference evidence="2" key="1">
    <citation type="submission" date="2023-02" db="EMBL/GenBank/DDBJ databases">
        <title>Identification and recombinant expression of a fungal hydrolase from Papiliotrema laurentii that hydrolyzes apple cutin and clears colloidal polyester polyurethane.</title>
        <authorList>
            <consortium name="DOE Joint Genome Institute"/>
            <person name="Roman V.A."/>
            <person name="Bojanowski C."/>
            <person name="Crable B.R."/>
            <person name="Wagner D.N."/>
            <person name="Hung C.S."/>
            <person name="Nadeau L.J."/>
            <person name="Schratz L."/>
            <person name="Haridas S."/>
            <person name="Pangilinan J."/>
            <person name="Lipzen A."/>
            <person name="Na H."/>
            <person name="Yan M."/>
            <person name="Ng V."/>
            <person name="Grigoriev I.V."/>
            <person name="Spatafora J.W."/>
            <person name="Barlow D."/>
            <person name="Biffinger J."/>
            <person name="Kelley-Loughnane N."/>
            <person name="Varaljay V.A."/>
            <person name="Crookes-Goodson W.J."/>
        </authorList>
    </citation>
    <scope>NUCLEOTIDE SEQUENCE</scope>
    <source>
        <strain evidence="2">5307AH</strain>
    </source>
</reference>
<dbReference type="Gene3D" id="2.40.50.140">
    <property type="entry name" value="Nucleic acid-binding proteins"/>
    <property type="match status" value="1"/>
</dbReference>
<dbReference type="InterPro" id="IPR001253">
    <property type="entry name" value="TIF_eIF-1A"/>
</dbReference>
<dbReference type="SMART" id="SM00652">
    <property type="entry name" value="eIF1a"/>
    <property type="match status" value="1"/>
</dbReference>
<organism evidence="2 3">
    <name type="scientific">Papiliotrema laurentii</name>
    <name type="common">Cryptococcus laurentii</name>
    <dbReference type="NCBI Taxonomy" id="5418"/>
    <lineage>
        <taxon>Eukaryota</taxon>
        <taxon>Fungi</taxon>
        <taxon>Dikarya</taxon>
        <taxon>Basidiomycota</taxon>
        <taxon>Agaricomycotina</taxon>
        <taxon>Tremellomycetes</taxon>
        <taxon>Tremellales</taxon>
        <taxon>Rhynchogastremaceae</taxon>
        <taxon>Papiliotrema</taxon>
    </lineage>
</organism>
<dbReference type="Proteomes" id="UP001182556">
    <property type="component" value="Unassembled WGS sequence"/>
</dbReference>
<feature type="compositionally biased region" description="Acidic residues" evidence="1">
    <location>
        <begin position="137"/>
        <end position="157"/>
    </location>
</feature>
<name>A0AAD9FV42_PAPLA</name>
<dbReference type="SUPFAM" id="SSF50249">
    <property type="entry name" value="Nucleic acid-binding proteins"/>
    <property type="match status" value="1"/>
</dbReference>